<organism evidence="2 3">
    <name type="scientific">Candidatus Roizmanbacteria bacterium GW2011_GWA2_37_7</name>
    <dbReference type="NCBI Taxonomy" id="1618481"/>
    <lineage>
        <taxon>Bacteria</taxon>
        <taxon>Candidatus Roizmaniibacteriota</taxon>
    </lineage>
</organism>
<dbReference type="EMBL" id="LBTJ01000021">
    <property type="protein sequence ID" value="KKQ37986.1"/>
    <property type="molecule type" value="Genomic_DNA"/>
</dbReference>
<name>A0A0G0KBM0_9BACT</name>
<feature type="transmembrane region" description="Helical" evidence="1">
    <location>
        <begin position="14"/>
        <end position="34"/>
    </location>
</feature>
<evidence type="ECO:0000313" key="3">
    <source>
        <dbReference type="Proteomes" id="UP000034471"/>
    </source>
</evidence>
<dbReference type="AlphaFoldDB" id="A0A0G0KBM0"/>
<sequence>MANFINFIQTRKKIIIIVLIIIFSIILLMMRFMMKTNLQEPIPVPIAATLSPEVIVRYSPYPTIPPIIQPRLKYPMKFNSVTVEFRPRSGTFLVYYEGPVDAATKDYFGFMDRLGLKPEDYSVEYRSLEPISLPPAYNRESEN</sequence>
<comment type="caution">
    <text evidence="2">The sequence shown here is derived from an EMBL/GenBank/DDBJ whole genome shotgun (WGS) entry which is preliminary data.</text>
</comment>
<proteinExistence type="predicted"/>
<evidence type="ECO:0000313" key="2">
    <source>
        <dbReference type="EMBL" id="KKQ37986.1"/>
    </source>
</evidence>
<dbReference type="STRING" id="1618481.US54_C0021G0013"/>
<dbReference type="Proteomes" id="UP000034471">
    <property type="component" value="Unassembled WGS sequence"/>
</dbReference>
<gene>
    <name evidence="2" type="ORF">US54_C0021G0013</name>
</gene>
<keyword evidence="1" id="KW-0812">Transmembrane</keyword>
<keyword evidence="1" id="KW-1133">Transmembrane helix</keyword>
<evidence type="ECO:0000256" key="1">
    <source>
        <dbReference type="SAM" id="Phobius"/>
    </source>
</evidence>
<keyword evidence="1" id="KW-0472">Membrane</keyword>
<reference evidence="2 3" key="1">
    <citation type="journal article" date="2015" name="Nature">
        <title>rRNA introns, odd ribosomes, and small enigmatic genomes across a large radiation of phyla.</title>
        <authorList>
            <person name="Brown C.T."/>
            <person name="Hug L.A."/>
            <person name="Thomas B.C."/>
            <person name="Sharon I."/>
            <person name="Castelle C.J."/>
            <person name="Singh A."/>
            <person name="Wilkins M.J."/>
            <person name="Williams K.H."/>
            <person name="Banfield J.F."/>
        </authorList>
    </citation>
    <scope>NUCLEOTIDE SEQUENCE [LARGE SCALE GENOMIC DNA]</scope>
</reference>
<protein>
    <submittedName>
        <fullName evidence="2">Uncharacterized protein</fullName>
    </submittedName>
</protein>
<accession>A0A0G0KBM0</accession>